<sequence>MESNAALAQQLTTLRDYIRWALSRFTKADIYFGHGTDNATDEALRLVLFSVGIPLGEQADWLDATLTQQERLAVLALIDQRVEQRIPLPYLLGEAWFAGLPFKVDSRVLIPRSPVAELIQQGFEPWLPYQSVDRILDLCTGGGCIGIACAHYFEEASVDLADLSPEALEVANENIARYELNHRVRAIQSDLFNGLSGQQYQLIVSNPPYVDSEDLADMPPEYQHEPAIALGSGDDGLDITRRILNEAASYLTEDGVLVVEVGNSGIALEKAFPGVPFTWIEFEQGGHGVFVFTKAELLQYW</sequence>
<keyword evidence="3 4" id="KW-0949">S-adenosyl-L-methionine</keyword>
<evidence type="ECO:0000259" key="5">
    <source>
        <dbReference type="Pfam" id="PF05175"/>
    </source>
</evidence>
<keyword evidence="7" id="KW-1185">Reference proteome</keyword>
<dbReference type="GO" id="GO:0032259">
    <property type="term" value="P:methylation"/>
    <property type="evidence" value="ECO:0007669"/>
    <property type="project" value="UniProtKB-KW"/>
</dbReference>
<dbReference type="KEGG" id="osg:BST96_19630"/>
<dbReference type="RefSeq" id="WP_085760313.1">
    <property type="nucleotide sequence ID" value="NZ_CP019343.1"/>
</dbReference>
<evidence type="ECO:0000313" key="7">
    <source>
        <dbReference type="Proteomes" id="UP000193450"/>
    </source>
</evidence>
<dbReference type="InterPro" id="IPR017127">
    <property type="entry name" value="Ribosome_uL3_MTase"/>
</dbReference>
<reference evidence="6 7" key="1">
    <citation type="submission" date="2016-11" db="EMBL/GenBank/DDBJ databases">
        <title>Trade-off between light-utilization and light-protection in marine flavobacteria.</title>
        <authorList>
            <person name="Kumagai Y."/>
        </authorList>
    </citation>
    <scope>NUCLEOTIDE SEQUENCE [LARGE SCALE GENOMIC DNA]</scope>
    <source>
        <strain evidence="6 7">NBRC 107125</strain>
    </source>
</reference>
<dbReference type="OrthoDB" id="9800643at2"/>
<dbReference type="CDD" id="cd02440">
    <property type="entry name" value="AdoMet_MTases"/>
    <property type="match status" value="1"/>
</dbReference>
<dbReference type="Pfam" id="PF05175">
    <property type="entry name" value="MTS"/>
    <property type="match status" value="1"/>
</dbReference>
<dbReference type="GO" id="GO:0005840">
    <property type="term" value="C:ribosome"/>
    <property type="evidence" value="ECO:0007669"/>
    <property type="project" value="UniProtKB-KW"/>
</dbReference>
<evidence type="ECO:0000313" key="6">
    <source>
        <dbReference type="EMBL" id="ARN76112.1"/>
    </source>
</evidence>
<dbReference type="HAMAP" id="MF_02125">
    <property type="entry name" value="L3_methyltr_PrmB"/>
    <property type="match status" value="1"/>
</dbReference>
<dbReference type="NCBIfam" id="TIGR03533">
    <property type="entry name" value="L3_gln_methyl"/>
    <property type="match status" value="1"/>
</dbReference>
<dbReference type="InterPro" id="IPR029063">
    <property type="entry name" value="SAM-dependent_MTases_sf"/>
</dbReference>
<keyword evidence="1 4" id="KW-0489">Methyltransferase</keyword>
<protein>
    <recommendedName>
        <fullName evidence="4">Ribosomal protein uL3 glutamine methyltransferase</fullName>
        <shortName evidence="4">uL3 MTase</shortName>
        <ecNumber evidence="4">2.1.1.298</ecNumber>
    </recommendedName>
    <alternativeName>
        <fullName evidence="4">N5-glutamine methyltransferase PrmB</fullName>
    </alternativeName>
</protein>
<dbReference type="AlphaFoldDB" id="A0A1X9NI94"/>
<name>A0A1X9NI94_9GAMM</name>
<keyword evidence="2 4" id="KW-0808">Transferase</keyword>
<evidence type="ECO:0000256" key="3">
    <source>
        <dbReference type="ARBA" id="ARBA00022691"/>
    </source>
</evidence>
<dbReference type="Proteomes" id="UP000193450">
    <property type="component" value="Chromosome"/>
</dbReference>
<dbReference type="PIRSF" id="PIRSF037167">
    <property type="entry name" value="Mtase_YfcB_prd"/>
    <property type="match status" value="1"/>
</dbReference>
<dbReference type="GO" id="GO:0005829">
    <property type="term" value="C:cytosol"/>
    <property type="evidence" value="ECO:0007669"/>
    <property type="project" value="TreeGrafter"/>
</dbReference>
<keyword evidence="6" id="KW-0689">Ribosomal protein</keyword>
<dbReference type="PANTHER" id="PTHR47806:SF1">
    <property type="entry name" value="RIBOSOMAL PROTEIN UL3 GLUTAMINE METHYLTRANSFERASE"/>
    <property type="match status" value="1"/>
</dbReference>
<evidence type="ECO:0000256" key="1">
    <source>
        <dbReference type="ARBA" id="ARBA00022603"/>
    </source>
</evidence>
<evidence type="ECO:0000256" key="2">
    <source>
        <dbReference type="ARBA" id="ARBA00022679"/>
    </source>
</evidence>
<evidence type="ECO:0000256" key="4">
    <source>
        <dbReference type="HAMAP-Rule" id="MF_02125"/>
    </source>
</evidence>
<dbReference type="FunFam" id="3.40.50.150:FF:000042">
    <property type="entry name" value="50S ribosomal protein L3 glutamine methyltransferase"/>
    <property type="match status" value="1"/>
</dbReference>
<comment type="catalytic activity">
    <reaction evidence="4">
        <text>L-glutaminyl-[ribosomal protein uL3] + S-adenosyl-L-methionine = N(5)-methyl-L-glutaminyl-[ribosomal protein uL3] + S-adenosyl-L-homocysteine + H(+)</text>
        <dbReference type="Rhea" id="RHEA:45020"/>
        <dbReference type="Rhea" id="RHEA-COMP:11063"/>
        <dbReference type="Rhea" id="RHEA-COMP:11064"/>
        <dbReference type="ChEBI" id="CHEBI:15378"/>
        <dbReference type="ChEBI" id="CHEBI:30011"/>
        <dbReference type="ChEBI" id="CHEBI:57856"/>
        <dbReference type="ChEBI" id="CHEBI:59789"/>
        <dbReference type="ChEBI" id="CHEBI:61891"/>
        <dbReference type="EC" id="2.1.1.298"/>
    </reaction>
</comment>
<proteinExistence type="inferred from homology"/>
<dbReference type="EC" id="2.1.1.298" evidence="4"/>
<dbReference type="PROSITE" id="PS00092">
    <property type="entry name" value="N6_MTASE"/>
    <property type="match status" value="1"/>
</dbReference>
<comment type="function">
    <text evidence="4">Methylates ribosomal protein uL3 on a specific glutamine residue.</text>
</comment>
<dbReference type="SUPFAM" id="SSF53335">
    <property type="entry name" value="S-adenosyl-L-methionine-dependent methyltransferases"/>
    <property type="match status" value="1"/>
</dbReference>
<keyword evidence="6" id="KW-0687">Ribonucleoprotein</keyword>
<dbReference type="Gene3D" id="3.40.50.150">
    <property type="entry name" value="Vaccinia Virus protein VP39"/>
    <property type="match status" value="1"/>
</dbReference>
<dbReference type="STRING" id="716816.BST96_19630"/>
<gene>
    <name evidence="4" type="primary">prmB</name>
    <name evidence="6" type="ORF">BST96_19630</name>
</gene>
<dbReference type="Gene3D" id="1.10.8.10">
    <property type="entry name" value="DNA helicase RuvA subunit, C-terminal domain"/>
    <property type="match status" value="1"/>
</dbReference>
<organism evidence="6 7">
    <name type="scientific">Oceanicoccus sagamiensis</name>
    <dbReference type="NCBI Taxonomy" id="716816"/>
    <lineage>
        <taxon>Bacteria</taxon>
        <taxon>Pseudomonadati</taxon>
        <taxon>Pseudomonadota</taxon>
        <taxon>Gammaproteobacteria</taxon>
        <taxon>Cellvibrionales</taxon>
        <taxon>Spongiibacteraceae</taxon>
        <taxon>Oceanicoccus</taxon>
    </lineage>
</organism>
<accession>A0A1X9NI94</accession>
<dbReference type="NCBIfam" id="TIGR00536">
    <property type="entry name" value="hemK_fam"/>
    <property type="match status" value="1"/>
</dbReference>
<dbReference type="InterPro" id="IPR004556">
    <property type="entry name" value="HemK-like"/>
</dbReference>
<feature type="domain" description="Methyltransferase small" evidence="5">
    <location>
        <begin position="130"/>
        <end position="214"/>
    </location>
</feature>
<dbReference type="GO" id="GO:0003676">
    <property type="term" value="F:nucleic acid binding"/>
    <property type="evidence" value="ECO:0007669"/>
    <property type="project" value="InterPro"/>
</dbReference>
<dbReference type="InterPro" id="IPR007848">
    <property type="entry name" value="Small_mtfrase_dom"/>
</dbReference>
<dbReference type="GO" id="GO:0036009">
    <property type="term" value="F:protein-glutamine N-methyltransferase activity"/>
    <property type="evidence" value="ECO:0007669"/>
    <property type="project" value="UniProtKB-UniRule"/>
</dbReference>
<dbReference type="EMBL" id="CP019343">
    <property type="protein sequence ID" value="ARN76112.1"/>
    <property type="molecule type" value="Genomic_DNA"/>
</dbReference>
<comment type="similarity">
    <text evidence="4">Belongs to the protein N5-glutamine methyltransferase family. PrmB subfamily.</text>
</comment>
<dbReference type="PANTHER" id="PTHR47806">
    <property type="entry name" value="50S RIBOSOMAL PROTEIN L3 GLUTAMINE METHYLTRANSFERASE"/>
    <property type="match status" value="1"/>
</dbReference>
<dbReference type="InterPro" id="IPR002052">
    <property type="entry name" value="DNA_methylase_N6_adenine_CS"/>
</dbReference>